<dbReference type="PANTHER" id="PTHR31987:SF1">
    <property type="entry name" value="GLUTAMINASE A"/>
    <property type="match status" value="1"/>
</dbReference>
<keyword evidence="1" id="KW-0732">Signal</keyword>
<name>A0AAD7FEA8_9AGAR</name>
<feature type="chain" id="PRO_5042014307" description="DUF1793-domain-containing protein" evidence="1">
    <location>
        <begin position="29"/>
        <end position="703"/>
    </location>
</feature>
<evidence type="ECO:0000259" key="3">
    <source>
        <dbReference type="Pfam" id="PF17168"/>
    </source>
</evidence>
<dbReference type="Pfam" id="PF17168">
    <property type="entry name" value="DUF5127"/>
    <property type="match status" value="1"/>
</dbReference>
<keyword evidence="5" id="KW-1185">Reference proteome</keyword>
<feature type="domain" description="Glutaminase A central" evidence="2">
    <location>
        <begin position="350"/>
        <end position="691"/>
    </location>
</feature>
<evidence type="ECO:0000259" key="2">
    <source>
        <dbReference type="Pfam" id="PF16335"/>
    </source>
</evidence>
<accession>A0AAD7FEA8</accession>
<dbReference type="AlphaFoldDB" id="A0AAD7FEA8"/>
<dbReference type="SUPFAM" id="SSF48208">
    <property type="entry name" value="Six-hairpin glycosidases"/>
    <property type="match status" value="1"/>
</dbReference>
<evidence type="ECO:0000313" key="4">
    <source>
        <dbReference type="EMBL" id="KAJ7618784.1"/>
    </source>
</evidence>
<dbReference type="InterPro" id="IPR052743">
    <property type="entry name" value="Glutaminase_GtaA"/>
</dbReference>
<dbReference type="EMBL" id="JARKIF010000019">
    <property type="protein sequence ID" value="KAJ7618784.1"/>
    <property type="molecule type" value="Genomic_DNA"/>
</dbReference>
<dbReference type="Pfam" id="PF16335">
    <property type="entry name" value="GtaA_6_Hairpin"/>
    <property type="match status" value="1"/>
</dbReference>
<dbReference type="PANTHER" id="PTHR31987">
    <property type="entry name" value="GLUTAMINASE A-RELATED"/>
    <property type="match status" value="1"/>
</dbReference>
<dbReference type="Proteomes" id="UP001221142">
    <property type="component" value="Unassembled WGS sequence"/>
</dbReference>
<gene>
    <name evidence="4" type="ORF">FB45DRAFT_932463</name>
</gene>
<comment type="caution">
    <text evidence="4">The sequence shown here is derived from an EMBL/GenBank/DDBJ whole genome shotgun (WGS) entry which is preliminary data.</text>
</comment>
<proteinExistence type="predicted"/>
<reference evidence="4" key="1">
    <citation type="submission" date="2023-03" db="EMBL/GenBank/DDBJ databases">
        <title>Massive genome expansion in bonnet fungi (Mycena s.s.) driven by repeated elements and novel gene families across ecological guilds.</title>
        <authorList>
            <consortium name="Lawrence Berkeley National Laboratory"/>
            <person name="Harder C.B."/>
            <person name="Miyauchi S."/>
            <person name="Viragh M."/>
            <person name="Kuo A."/>
            <person name="Thoen E."/>
            <person name="Andreopoulos B."/>
            <person name="Lu D."/>
            <person name="Skrede I."/>
            <person name="Drula E."/>
            <person name="Henrissat B."/>
            <person name="Morin E."/>
            <person name="Kohler A."/>
            <person name="Barry K."/>
            <person name="LaButti K."/>
            <person name="Morin E."/>
            <person name="Salamov A."/>
            <person name="Lipzen A."/>
            <person name="Mereny Z."/>
            <person name="Hegedus B."/>
            <person name="Baldrian P."/>
            <person name="Stursova M."/>
            <person name="Weitz H."/>
            <person name="Taylor A."/>
            <person name="Grigoriev I.V."/>
            <person name="Nagy L.G."/>
            <person name="Martin F."/>
            <person name="Kauserud H."/>
        </authorList>
    </citation>
    <scope>NUCLEOTIDE SEQUENCE</scope>
    <source>
        <strain evidence="4">9284</strain>
    </source>
</reference>
<evidence type="ECO:0000256" key="1">
    <source>
        <dbReference type="SAM" id="SignalP"/>
    </source>
</evidence>
<dbReference type="InterPro" id="IPR032514">
    <property type="entry name" value="GtaA_central"/>
</dbReference>
<feature type="domain" description="Glutaminase A N-terminal" evidence="3">
    <location>
        <begin position="118"/>
        <end position="345"/>
    </location>
</feature>
<dbReference type="InterPro" id="IPR033433">
    <property type="entry name" value="GtaA_N"/>
</dbReference>
<protein>
    <recommendedName>
        <fullName evidence="6">DUF1793-domain-containing protein</fullName>
    </recommendedName>
</protein>
<evidence type="ECO:0008006" key="6">
    <source>
        <dbReference type="Google" id="ProtNLM"/>
    </source>
</evidence>
<dbReference type="InterPro" id="IPR008928">
    <property type="entry name" value="6-hairpin_glycosidase_sf"/>
</dbReference>
<dbReference type="GO" id="GO:0005975">
    <property type="term" value="P:carbohydrate metabolic process"/>
    <property type="evidence" value="ECO:0007669"/>
    <property type="project" value="InterPro"/>
</dbReference>
<organism evidence="4 5">
    <name type="scientific">Roridomyces roridus</name>
    <dbReference type="NCBI Taxonomy" id="1738132"/>
    <lineage>
        <taxon>Eukaryota</taxon>
        <taxon>Fungi</taxon>
        <taxon>Dikarya</taxon>
        <taxon>Basidiomycota</taxon>
        <taxon>Agaricomycotina</taxon>
        <taxon>Agaricomycetes</taxon>
        <taxon>Agaricomycetidae</taxon>
        <taxon>Agaricales</taxon>
        <taxon>Marasmiineae</taxon>
        <taxon>Mycenaceae</taxon>
        <taxon>Roridomyces</taxon>
    </lineage>
</organism>
<feature type="signal peptide" evidence="1">
    <location>
        <begin position="1"/>
        <end position="28"/>
    </location>
</feature>
<sequence length="703" mass="76675">MRWPLHPRSIQMLAKLLCTALYALHTVAAPSWTSTPFNPPSIPLAVRSPYLSTWLPQGGGSALNGGWPVFWAGQTTAWTGFISVDGTQYSWMGAPAVPDSTFTQATQKSFKARLFTSTQSIFVLSAGPIDLTVTFLSPVETDLVKLSLPLSYLDVSVSSTDGQAHSVQIYTDISGEWSSGSDNWNIEWSTTTSGMLSHQVSLTSPAAYEEISDHAQYGSVYYSTLSGKGVTYQTGEDVVVRGTFLNTSALPNTQDVNFRAISDAWPVFGLAKDLGHVTTGSVLFSIGLIRDPAVVYILPGNVKQERSLYFWSKFATAESAIEFFLNDYSDALSTANAFDARVVADASKISAEYAGIVALSIRQSLGANELTISKNTRGGGWNTSDLMLFMKEISSDGNLNTVDVIFPATPIFHYLYPKMGQYLIEPLLRYQASGLYPNKCVILLCAHYPKALGHPQGLDEVSCQSGNMLIMAYGFAKATGDLSQIKRYRALLDQWTQFLIDDSLIPANQLSTDDFAGTLANQTNLAIKGIVGIRCMAEIAKLLGDNATFANYSSIAADYVTQWQQLAASTSGPHVTLAYGMADTWGLTYNLFYDVQLGLNLFPQSVYEEQTAWYADKLNQFGIPLDYPTDWTTWTSGILTDTSLRDQFISALSAYASNGLNNVPFSDWYDTVSGQMAGFQSRPVVGGHLALAVLKMLCNRPIV</sequence>
<evidence type="ECO:0000313" key="5">
    <source>
        <dbReference type="Proteomes" id="UP001221142"/>
    </source>
</evidence>